<keyword evidence="5" id="KW-1185">Reference proteome</keyword>
<name>A0A9W8HYD7_9FUNG</name>
<dbReference type="InterPro" id="IPR008012">
    <property type="entry name" value="Ump1"/>
</dbReference>
<evidence type="ECO:0000256" key="1">
    <source>
        <dbReference type="ARBA" id="ARBA00023186"/>
    </source>
</evidence>
<reference evidence="4" key="1">
    <citation type="submission" date="2022-07" db="EMBL/GenBank/DDBJ databases">
        <title>Phylogenomic reconstructions and comparative analyses of Kickxellomycotina fungi.</title>
        <authorList>
            <person name="Reynolds N.K."/>
            <person name="Stajich J.E."/>
            <person name="Barry K."/>
            <person name="Grigoriev I.V."/>
            <person name="Crous P."/>
            <person name="Smith M.E."/>
        </authorList>
    </citation>
    <scope>NUCLEOTIDE SEQUENCE</scope>
    <source>
        <strain evidence="4">NRRL 1565</strain>
    </source>
</reference>
<dbReference type="GO" id="GO:0005737">
    <property type="term" value="C:cytoplasm"/>
    <property type="evidence" value="ECO:0007669"/>
    <property type="project" value="TreeGrafter"/>
</dbReference>
<accession>A0A9W8HYD7</accession>
<evidence type="ECO:0000256" key="2">
    <source>
        <dbReference type="ARBA" id="ARBA00043974"/>
    </source>
</evidence>
<dbReference type="GO" id="GO:0005634">
    <property type="term" value="C:nucleus"/>
    <property type="evidence" value="ECO:0007669"/>
    <property type="project" value="TreeGrafter"/>
</dbReference>
<dbReference type="Proteomes" id="UP001140094">
    <property type="component" value="Unassembled WGS sequence"/>
</dbReference>
<comment type="similarity">
    <text evidence="2">Belongs to the POMP/UMP1 family.</text>
</comment>
<sequence length="139" mass="15450">MPTSFKFETTTAPSTSSVLPESSRHGVQDRVKQGPATRVAEELTTAHPLEARLAGWENSQLGIKLHMQRRVYGLHAPMRTMMELQAVGQTPSLLNSRASQIQRDILLGRDETFDMSDLYNDCSEVELDVHGMLAAKLNV</sequence>
<organism evidence="4 5">
    <name type="scientific">Coemansia guatemalensis</name>
    <dbReference type="NCBI Taxonomy" id="2761395"/>
    <lineage>
        <taxon>Eukaryota</taxon>
        <taxon>Fungi</taxon>
        <taxon>Fungi incertae sedis</taxon>
        <taxon>Zoopagomycota</taxon>
        <taxon>Kickxellomycotina</taxon>
        <taxon>Kickxellomycetes</taxon>
        <taxon>Kickxellales</taxon>
        <taxon>Kickxellaceae</taxon>
        <taxon>Coemansia</taxon>
    </lineage>
</organism>
<dbReference type="EMBL" id="JANBUO010000670">
    <property type="protein sequence ID" value="KAJ2802380.1"/>
    <property type="molecule type" value="Genomic_DNA"/>
</dbReference>
<keyword evidence="1" id="KW-0143">Chaperone</keyword>
<comment type="caution">
    <text evidence="4">The sequence shown here is derived from an EMBL/GenBank/DDBJ whole genome shotgun (WGS) entry which is preliminary data.</text>
</comment>
<dbReference type="PANTHER" id="PTHR12828:SF3">
    <property type="entry name" value="PROTEASOME MATURATION PROTEIN"/>
    <property type="match status" value="1"/>
</dbReference>
<dbReference type="GO" id="GO:0043248">
    <property type="term" value="P:proteasome assembly"/>
    <property type="evidence" value="ECO:0007669"/>
    <property type="project" value="InterPro"/>
</dbReference>
<evidence type="ECO:0000313" key="4">
    <source>
        <dbReference type="EMBL" id="KAJ2802380.1"/>
    </source>
</evidence>
<dbReference type="Pfam" id="PF05348">
    <property type="entry name" value="UMP1"/>
    <property type="match status" value="1"/>
</dbReference>
<feature type="compositionally biased region" description="Polar residues" evidence="3">
    <location>
        <begin position="1"/>
        <end position="20"/>
    </location>
</feature>
<evidence type="ECO:0000313" key="5">
    <source>
        <dbReference type="Proteomes" id="UP001140094"/>
    </source>
</evidence>
<dbReference type="OrthoDB" id="15001at2759"/>
<proteinExistence type="inferred from homology"/>
<gene>
    <name evidence="4" type="ORF">H4R20_003301</name>
</gene>
<evidence type="ECO:0008006" key="6">
    <source>
        <dbReference type="Google" id="ProtNLM"/>
    </source>
</evidence>
<evidence type="ECO:0000256" key="3">
    <source>
        <dbReference type="SAM" id="MobiDB-lite"/>
    </source>
</evidence>
<protein>
    <recommendedName>
        <fullName evidence="6">Proteasome maturation factor UMP1</fullName>
    </recommendedName>
</protein>
<dbReference type="AlphaFoldDB" id="A0A9W8HYD7"/>
<feature type="compositionally biased region" description="Basic and acidic residues" evidence="3">
    <location>
        <begin position="22"/>
        <end position="32"/>
    </location>
</feature>
<feature type="region of interest" description="Disordered" evidence="3">
    <location>
        <begin position="1"/>
        <end position="35"/>
    </location>
</feature>
<dbReference type="PANTHER" id="PTHR12828">
    <property type="entry name" value="PROTEASOME MATURATION PROTEIN UMP1"/>
    <property type="match status" value="1"/>
</dbReference>